<dbReference type="EMBL" id="LSRX01000298">
    <property type="protein sequence ID" value="OLQ01299.1"/>
    <property type="molecule type" value="Genomic_DNA"/>
</dbReference>
<dbReference type="Proteomes" id="UP000186817">
    <property type="component" value="Unassembled WGS sequence"/>
</dbReference>
<evidence type="ECO:0000313" key="2">
    <source>
        <dbReference type="EMBL" id="OLQ01299.1"/>
    </source>
</evidence>
<reference evidence="2 3" key="1">
    <citation type="submission" date="2016-02" db="EMBL/GenBank/DDBJ databases">
        <title>Genome analysis of coral dinoflagellate symbionts highlights evolutionary adaptations to a symbiotic lifestyle.</title>
        <authorList>
            <person name="Aranda M."/>
            <person name="Li Y."/>
            <person name="Liew Y.J."/>
            <person name="Baumgarten S."/>
            <person name="Simakov O."/>
            <person name="Wilson M."/>
            <person name="Piel J."/>
            <person name="Ashoor H."/>
            <person name="Bougouffa S."/>
            <person name="Bajic V.B."/>
            <person name="Ryu T."/>
            <person name="Ravasi T."/>
            <person name="Bayer T."/>
            <person name="Micklem G."/>
            <person name="Kim H."/>
            <person name="Bhak J."/>
            <person name="Lajeunesse T.C."/>
            <person name="Voolstra C.R."/>
        </authorList>
    </citation>
    <scope>NUCLEOTIDE SEQUENCE [LARGE SCALE GENOMIC DNA]</scope>
    <source>
        <strain evidence="2 3">CCMP2467</strain>
    </source>
</reference>
<proteinExistence type="predicted"/>
<evidence type="ECO:0000313" key="3">
    <source>
        <dbReference type="Proteomes" id="UP000186817"/>
    </source>
</evidence>
<comment type="caution">
    <text evidence="2">The sequence shown here is derived from an EMBL/GenBank/DDBJ whole genome shotgun (WGS) entry which is preliminary data.</text>
</comment>
<name>A0A1Q9E1N0_SYMMI</name>
<organism evidence="2 3">
    <name type="scientific">Symbiodinium microadriaticum</name>
    <name type="common">Dinoflagellate</name>
    <name type="synonym">Zooxanthella microadriatica</name>
    <dbReference type="NCBI Taxonomy" id="2951"/>
    <lineage>
        <taxon>Eukaryota</taxon>
        <taxon>Sar</taxon>
        <taxon>Alveolata</taxon>
        <taxon>Dinophyceae</taxon>
        <taxon>Suessiales</taxon>
        <taxon>Symbiodiniaceae</taxon>
        <taxon>Symbiodinium</taxon>
    </lineage>
</organism>
<gene>
    <name evidence="2" type="ORF">AK812_SmicGene15992</name>
</gene>
<accession>A0A1Q9E1N0</accession>
<evidence type="ECO:0000256" key="1">
    <source>
        <dbReference type="SAM" id="MobiDB-lite"/>
    </source>
</evidence>
<feature type="region of interest" description="Disordered" evidence="1">
    <location>
        <begin position="1"/>
        <end position="28"/>
    </location>
</feature>
<sequence>MNVAPAASLLRGRRHPAPAPEGRANKTSRDCLDACGCVAVRERGEAVSGERDRSLALVGSRQVLIPAEVA</sequence>
<protein>
    <submittedName>
        <fullName evidence="2">Uncharacterized protein</fullName>
    </submittedName>
</protein>
<dbReference type="AlphaFoldDB" id="A0A1Q9E1N0"/>
<keyword evidence="3" id="KW-1185">Reference proteome</keyword>